<keyword evidence="4" id="KW-0472">Membrane</keyword>
<keyword evidence="2" id="KW-0333">Golgi apparatus</keyword>
<protein>
    <recommendedName>
        <fullName evidence="7">GPP34 family phosphoprotein</fullName>
    </recommendedName>
</protein>
<sequence>MTLIAEDVLLLLLDDGSGKPIVDSTKLPRVLAGALVLELAMSGVLRLSEDGEHVAGRPEAGRIIKKGRLLVTDAPPPTDPLLRRVAEAVATSSRPMTPKRAIEKLQKGLRDDVASRLVEQGFVGERRGKILGVFPTTAWPARDKAYEAGIRNALHGVLVDGLTPQPRLAAVVSLLCAIDAVGKVVDDADRRAVTKRAKQIADGDFAGAAVRKAVQDVNAALMVAMMVPVITAGGSN</sequence>
<keyword evidence="6" id="KW-1185">Reference proteome</keyword>
<proteinExistence type="predicted"/>
<evidence type="ECO:0000256" key="1">
    <source>
        <dbReference type="ARBA" id="ARBA00004255"/>
    </source>
</evidence>
<reference evidence="5" key="1">
    <citation type="journal article" date="2014" name="Int. J. Syst. Evol. Microbiol.">
        <title>Complete genome sequence of Corynebacterium casei LMG S-19264T (=DSM 44701T), isolated from a smear-ripened cheese.</title>
        <authorList>
            <consortium name="US DOE Joint Genome Institute (JGI-PGF)"/>
            <person name="Walter F."/>
            <person name="Albersmeier A."/>
            <person name="Kalinowski J."/>
            <person name="Ruckert C."/>
        </authorList>
    </citation>
    <scope>NUCLEOTIDE SEQUENCE</scope>
    <source>
        <strain evidence="5">CCM 7905</strain>
    </source>
</reference>
<dbReference type="InterPro" id="IPR008628">
    <property type="entry name" value="GPP34-like"/>
</dbReference>
<comment type="subcellular location">
    <subcellularLocation>
        <location evidence="1">Golgi apparatus membrane</location>
        <topology evidence="1">Peripheral membrane protein</topology>
        <orientation evidence="1">Cytoplasmic side</orientation>
    </subcellularLocation>
</comment>
<dbReference type="GO" id="GO:0070273">
    <property type="term" value="F:phosphatidylinositol-4-phosphate binding"/>
    <property type="evidence" value="ECO:0007669"/>
    <property type="project" value="InterPro"/>
</dbReference>
<dbReference type="RefSeq" id="WP_188546683.1">
    <property type="nucleotide sequence ID" value="NZ_BMCU01000005.1"/>
</dbReference>
<dbReference type="Gene3D" id="1.10.3630.10">
    <property type="entry name" value="yeast vps74-n-term truncation variant domain like"/>
    <property type="match status" value="1"/>
</dbReference>
<organism evidence="5 6">
    <name type="scientific">Rhodococcoides trifolii</name>
    <dbReference type="NCBI Taxonomy" id="908250"/>
    <lineage>
        <taxon>Bacteria</taxon>
        <taxon>Bacillati</taxon>
        <taxon>Actinomycetota</taxon>
        <taxon>Actinomycetes</taxon>
        <taxon>Mycobacteriales</taxon>
        <taxon>Nocardiaceae</taxon>
        <taxon>Rhodococcoides</taxon>
    </lineage>
</organism>
<dbReference type="Pfam" id="PF05719">
    <property type="entry name" value="GPP34"/>
    <property type="match status" value="1"/>
</dbReference>
<evidence type="ECO:0000256" key="4">
    <source>
        <dbReference type="ARBA" id="ARBA00023136"/>
    </source>
</evidence>
<dbReference type="AlphaFoldDB" id="A0A917G4E0"/>
<dbReference type="EMBL" id="BMCU01000005">
    <property type="protein sequence ID" value="GGG22199.1"/>
    <property type="molecule type" value="Genomic_DNA"/>
</dbReference>
<name>A0A917G4E0_9NOCA</name>
<reference evidence="5" key="2">
    <citation type="submission" date="2020-09" db="EMBL/GenBank/DDBJ databases">
        <authorList>
            <person name="Sun Q."/>
            <person name="Sedlacek I."/>
        </authorList>
    </citation>
    <scope>NUCLEOTIDE SEQUENCE</scope>
    <source>
        <strain evidence="5">CCM 7905</strain>
    </source>
</reference>
<evidence type="ECO:0008006" key="7">
    <source>
        <dbReference type="Google" id="ProtNLM"/>
    </source>
</evidence>
<dbReference type="InterPro" id="IPR038261">
    <property type="entry name" value="GPP34-like_sf"/>
</dbReference>
<evidence type="ECO:0000256" key="3">
    <source>
        <dbReference type="ARBA" id="ARBA00023121"/>
    </source>
</evidence>
<evidence type="ECO:0000313" key="6">
    <source>
        <dbReference type="Proteomes" id="UP000654257"/>
    </source>
</evidence>
<gene>
    <name evidence="5" type="ORF">GCM10007304_40030</name>
</gene>
<evidence type="ECO:0000256" key="2">
    <source>
        <dbReference type="ARBA" id="ARBA00023034"/>
    </source>
</evidence>
<accession>A0A917G4E0</accession>
<comment type="caution">
    <text evidence="5">The sequence shown here is derived from an EMBL/GenBank/DDBJ whole genome shotgun (WGS) entry which is preliminary data.</text>
</comment>
<keyword evidence="3" id="KW-0446">Lipid-binding</keyword>
<evidence type="ECO:0000313" key="5">
    <source>
        <dbReference type="EMBL" id="GGG22199.1"/>
    </source>
</evidence>
<dbReference type="Proteomes" id="UP000654257">
    <property type="component" value="Unassembled WGS sequence"/>
</dbReference>
<dbReference type="GO" id="GO:0005737">
    <property type="term" value="C:cytoplasm"/>
    <property type="evidence" value="ECO:0007669"/>
    <property type="project" value="UniProtKB-ARBA"/>
</dbReference>
<dbReference type="GO" id="GO:0012505">
    <property type="term" value="C:endomembrane system"/>
    <property type="evidence" value="ECO:0007669"/>
    <property type="project" value="UniProtKB-ARBA"/>
</dbReference>